<dbReference type="PANTHER" id="PTHR43004:SF19">
    <property type="entry name" value="BINDING MONOOXYGENASE, PUTATIVE (JCVI)-RELATED"/>
    <property type="match status" value="1"/>
</dbReference>
<sequence length="79" mass="8843">MENYYDVAVVGGGQVGLMTACELAIQSVKVVVLERRLNRIRNSRALTLHPRSLELMAMRGIENRFLSRGKKSDTSLLLP</sequence>
<dbReference type="EMBL" id="CAAKHA010000028">
    <property type="protein sequence ID" value="VIJ07779.1"/>
    <property type="molecule type" value="Genomic_DNA"/>
</dbReference>
<dbReference type="Gene3D" id="3.50.50.60">
    <property type="entry name" value="FAD/NAD(P)-binding domain"/>
    <property type="match status" value="1"/>
</dbReference>
<evidence type="ECO:0000313" key="5">
    <source>
        <dbReference type="EMBL" id="APF32589.1"/>
    </source>
</evidence>
<dbReference type="InterPro" id="IPR036188">
    <property type="entry name" value="FAD/NAD-bd_sf"/>
</dbReference>
<comment type="cofactor">
    <cofactor evidence="1">
        <name>FAD</name>
        <dbReference type="ChEBI" id="CHEBI:57692"/>
    </cofactor>
</comment>
<organism evidence="5">
    <name type="scientific">Bacillus thuringiensis subsp. israelensis</name>
    <dbReference type="NCBI Taxonomy" id="1430"/>
    <lineage>
        <taxon>Bacteria</taxon>
        <taxon>Bacillati</taxon>
        <taxon>Bacillota</taxon>
        <taxon>Bacilli</taxon>
        <taxon>Bacillales</taxon>
        <taxon>Bacillaceae</taxon>
        <taxon>Bacillus</taxon>
        <taxon>Bacillus cereus group</taxon>
    </lineage>
</organism>
<evidence type="ECO:0000256" key="3">
    <source>
        <dbReference type="ARBA" id="ARBA00022827"/>
    </source>
</evidence>
<reference evidence="5" key="1">
    <citation type="journal article" date="2017" name="Res. Microbiol.">
        <title>Comparative genomics of extrachromosomal elements in Bacillus thuringiensis subsp. israelensis.</title>
        <authorList>
            <person name="Bolotin A."/>
            <person name="Gillis A."/>
            <person name="Sanchis V."/>
            <person name="Nielsen-LeRoux C."/>
            <person name="Mahillon J."/>
            <person name="Lereclus D."/>
            <person name="Sorokin A."/>
        </authorList>
    </citation>
    <scope>NUCLEOTIDE SEQUENCE</scope>
    <source>
        <strain evidence="5">AM65-52</strain>
        <plasmid evidence="5">pAM65-52-1-360K</plasmid>
    </source>
</reference>
<dbReference type="Pfam" id="PF01494">
    <property type="entry name" value="FAD_binding_3"/>
    <property type="match status" value="1"/>
</dbReference>
<dbReference type="PANTHER" id="PTHR43004">
    <property type="entry name" value="TRK SYSTEM POTASSIUM UPTAKE PROTEIN"/>
    <property type="match status" value="1"/>
</dbReference>
<protein>
    <submittedName>
        <fullName evidence="6">Pentachlorophenol 4-monooxygenase</fullName>
    </submittedName>
</protein>
<keyword evidence="3" id="KW-0274">FAD</keyword>
<evidence type="ECO:0000256" key="2">
    <source>
        <dbReference type="ARBA" id="ARBA00022630"/>
    </source>
</evidence>
<dbReference type="SUPFAM" id="SSF51905">
    <property type="entry name" value="FAD/NAD(P)-binding domain"/>
    <property type="match status" value="1"/>
</dbReference>
<dbReference type="GO" id="GO:0016709">
    <property type="term" value="F:oxidoreductase activity, acting on paired donors, with incorporation or reduction of molecular oxygen, NAD(P)H as one donor, and incorporation of one atom of oxygen"/>
    <property type="evidence" value="ECO:0007669"/>
    <property type="project" value="UniProtKB-ARBA"/>
</dbReference>
<dbReference type="GO" id="GO:0071949">
    <property type="term" value="F:FAD binding"/>
    <property type="evidence" value="ECO:0007669"/>
    <property type="project" value="InterPro"/>
</dbReference>
<evidence type="ECO:0000256" key="1">
    <source>
        <dbReference type="ARBA" id="ARBA00001974"/>
    </source>
</evidence>
<feature type="domain" description="FAD-binding" evidence="4">
    <location>
        <begin position="5"/>
        <end position="74"/>
    </location>
</feature>
<name>A0A1L2Z000_BACTI</name>
<dbReference type="InterPro" id="IPR050641">
    <property type="entry name" value="RIFMO-like"/>
</dbReference>
<proteinExistence type="predicted"/>
<evidence type="ECO:0000259" key="4">
    <source>
        <dbReference type="Pfam" id="PF01494"/>
    </source>
</evidence>
<evidence type="ECO:0000313" key="6">
    <source>
        <dbReference type="EMBL" id="VIJ07779.1"/>
    </source>
</evidence>
<geneLocation type="plasmid" evidence="5">
    <name>pAM65-52-1-360K</name>
</geneLocation>
<accession>A0A1L2Z000</accession>
<dbReference type="AlphaFoldDB" id="A0A1L2Z000"/>
<keyword evidence="2" id="KW-0285">Flavoprotein</keyword>
<dbReference type="EMBL" id="CP013276">
    <property type="protein sequence ID" value="APF32589.1"/>
    <property type="molecule type" value="Genomic_DNA"/>
</dbReference>
<evidence type="ECO:0000313" key="7">
    <source>
        <dbReference type="Proteomes" id="UP000508034"/>
    </source>
</evidence>
<gene>
    <name evidence="6" type="primary">pcpB_2</name>
    <name evidence="5" type="ORF">ATN07_29230</name>
    <name evidence="6" type="ORF">BTAR23_AR23_05879</name>
</gene>
<dbReference type="Proteomes" id="UP000508034">
    <property type="component" value="Unassembled WGS sequence"/>
</dbReference>
<keyword evidence="5" id="KW-0614">Plasmid</keyword>
<dbReference type="InterPro" id="IPR002938">
    <property type="entry name" value="FAD-bd"/>
</dbReference>
<reference evidence="6 7" key="2">
    <citation type="submission" date="2019-04" db="EMBL/GenBank/DDBJ databases">
        <authorList>
            <person name="Patino-Navarrete R."/>
            <person name="Patino Navarrete R."/>
        </authorList>
    </citation>
    <scope>NUCLEOTIDE SEQUENCE [LARGE SCALE GENOMIC DNA]</scope>
    <source>
        <strain evidence="6">Bacillus thuringiensis strain AR23</strain>
    </source>
</reference>